<evidence type="ECO:0000256" key="2">
    <source>
        <dbReference type="ARBA" id="ARBA00023125"/>
    </source>
</evidence>
<accession>A0ABD2JPK7</accession>
<organism evidence="7 8">
    <name type="scientific">Heterodera schachtii</name>
    <name type="common">Sugarbeet cyst nematode worm</name>
    <name type="synonym">Tylenchus schachtii</name>
    <dbReference type="NCBI Taxonomy" id="97005"/>
    <lineage>
        <taxon>Eukaryota</taxon>
        <taxon>Metazoa</taxon>
        <taxon>Ecdysozoa</taxon>
        <taxon>Nematoda</taxon>
        <taxon>Chromadorea</taxon>
        <taxon>Rhabditida</taxon>
        <taxon>Tylenchina</taxon>
        <taxon>Tylenchomorpha</taxon>
        <taxon>Tylenchoidea</taxon>
        <taxon>Heteroderidae</taxon>
        <taxon>Heteroderinae</taxon>
        <taxon>Heterodera</taxon>
    </lineage>
</organism>
<feature type="domain" description="DNTTIP1 dimerisation" evidence="5">
    <location>
        <begin position="67"/>
        <end position="130"/>
    </location>
</feature>
<evidence type="ECO:0000256" key="3">
    <source>
        <dbReference type="ARBA" id="ARBA00023242"/>
    </source>
</evidence>
<evidence type="ECO:0000313" key="7">
    <source>
        <dbReference type="EMBL" id="KAL3092547.1"/>
    </source>
</evidence>
<dbReference type="GO" id="GO:0003677">
    <property type="term" value="F:DNA binding"/>
    <property type="evidence" value="ECO:0007669"/>
    <property type="project" value="UniProtKB-KW"/>
</dbReference>
<feature type="region of interest" description="Disordered" evidence="4">
    <location>
        <begin position="1"/>
        <end position="21"/>
    </location>
</feature>
<name>A0ABD2JPK7_HETSC</name>
<keyword evidence="8" id="KW-1185">Reference proteome</keyword>
<proteinExistence type="predicted"/>
<evidence type="ECO:0000256" key="1">
    <source>
        <dbReference type="ARBA" id="ARBA00004123"/>
    </source>
</evidence>
<comment type="caution">
    <text evidence="7">The sequence shown here is derived from an EMBL/GenBank/DDBJ whole genome shotgun (WGS) entry which is preliminary data.</text>
</comment>
<comment type="subcellular location">
    <subcellularLocation>
        <location evidence="1">Nucleus</location>
    </subcellularLocation>
</comment>
<feature type="domain" description="TdIF1 C-terminal" evidence="6">
    <location>
        <begin position="321"/>
        <end position="421"/>
    </location>
</feature>
<sequence length="499" mass="54079">MHDELHPPPTHRQYIPGNGNGNKLNRRLEMLERLLRASGGDGLCARTNSLRQALRRNRSDMADDTAKSLDVLRQVFQADLTEEIKQVIDRYVRSSFTPAFENLRRNGHEVTESDIAKLCVDILDGAKTAFALVVPPPPQMAATKPLPAMTDDECGGGSGGAKESGAGGHLRCLPGFTALLKPLTTDNGLPQQNIMNMMANNSGGVAIQAQQQQARFSTDSLLKVYESDGNESDGASLASFNSSLLNIQTGFPSDSRQLQQKQTPHHHQQHQQQHLQLKRRGRPKKADMADTGRSGTPVMNGRQPISVAEAMKWSPSRFTSESRFVIASKVNRLLGFSSRGGGHLFSVYSRAFRYVADEEDRVWLFQRGLTKWAASGSGKLFVMALEDVLEIAEQEGIDVSARAVELQRCAFTGPERMLIKMRAQMVGPFEQLRARVLPTVSSGGAAAAHGAPDSVGVAAHPQQHAASSLAGAAALHDAAAAHQHQHAPSQGGFVPAFHL</sequence>
<gene>
    <name evidence="7" type="ORF">niasHS_007756</name>
</gene>
<dbReference type="InterPro" id="IPR049121">
    <property type="entry name" value="TdIF1_C"/>
</dbReference>
<evidence type="ECO:0000256" key="4">
    <source>
        <dbReference type="SAM" id="MobiDB-lite"/>
    </source>
</evidence>
<dbReference type="InterPro" id="IPR026064">
    <property type="entry name" value="TdIF1"/>
</dbReference>
<dbReference type="EMBL" id="JBICCN010000118">
    <property type="protein sequence ID" value="KAL3092547.1"/>
    <property type="molecule type" value="Genomic_DNA"/>
</dbReference>
<evidence type="ECO:0000259" key="5">
    <source>
        <dbReference type="Pfam" id="PF18192"/>
    </source>
</evidence>
<dbReference type="InterPro" id="IPR041384">
    <property type="entry name" value="DNTTIP1_dimer"/>
</dbReference>
<feature type="region of interest" description="Disordered" evidence="4">
    <location>
        <begin position="254"/>
        <end position="301"/>
    </location>
</feature>
<keyword evidence="3" id="KW-0539">Nucleus</keyword>
<dbReference type="PANTHER" id="PTHR23399">
    <property type="entry name" value="DEOXYNUCLEOTIDYLTRANSFERASE TERMINAL-INTERACTING PROTEIN 1"/>
    <property type="match status" value="1"/>
</dbReference>
<reference evidence="7 8" key="1">
    <citation type="submission" date="2024-10" db="EMBL/GenBank/DDBJ databases">
        <authorList>
            <person name="Kim D."/>
        </authorList>
    </citation>
    <scope>NUCLEOTIDE SEQUENCE [LARGE SCALE GENOMIC DNA]</scope>
    <source>
        <strain evidence="7">Taebaek</strain>
    </source>
</reference>
<dbReference type="AlphaFoldDB" id="A0ABD2JPK7"/>
<dbReference type="Proteomes" id="UP001620645">
    <property type="component" value="Unassembled WGS sequence"/>
</dbReference>
<dbReference type="GO" id="GO:0005634">
    <property type="term" value="C:nucleus"/>
    <property type="evidence" value="ECO:0007669"/>
    <property type="project" value="UniProtKB-SubCell"/>
</dbReference>
<dbReference type="PANTHER" id="PTHR23399:SF2">
    <property type="entry name" value="DEOXYNUCLEOTIDYLTRANSFERASE TERMINAL-INTERACTING PROTEIN 1"/>
    <property type="match status" value="1"/>
</dbReference>
<evidence type="ECO:0000259" key="6">
    <source>
        <dbReference type="Pfam" id="PF21229"/>
    </source>
</evidence>
<evidence type="ECO:0000313" key="8">
    <source>
        <dbReference type="Proteomes" id="UP001620645"/>
    </source>
</evidence>
<dbReference type="Pfam" id="PF21229">
    <property type="entry name" value="TdIF1_2nd"/>
    <property type="match status" value="1"/>
</dbReference>
<dbReference type="Pfam" id="PF18192">
    <property type="entry name" value="DNTTIP1_dimer"/>
    <property type="match status" value="1"/>
</dbReference>
<protein>
    <submittedName>
        <fullName evidence="7">Uncharacterized protein</fullName>
    </submittedName>
</protein>
<keyword evidence="2" id="KW-0238">DNA-binding</keyword>